<reference evidence="3" key="2">
    <citation type="submission" date="2025-08" db="UniProtKB">
        <authorList>
            <consortium name="Ensembl"/>
        </authorList>
    </citation>
    <scope>IDENTIFICATION</scope>
</reference>
<feature type="compositionally biased region" description="Polar residues" evidence="1">
    <location>
        <begin position="34"/>
        <end position="51"/>
    </location>
</feature>
<keyword evidence="4" id="KW-1185">Reference proteome</keyword>
<keyword evidence="2" id="KW-0732">Signal</keyword>
<feature type="region of interest" description="Disordered" evidence="1">
    <location>
        <begin position="22"/>
        <end position="52"/>
    </location>
</feature>
<accession>A0A8C3XYS6</accession>
<evidence type="ECO:0000256" key="1">
    <source>
        <dbReference type="SAM" id="MobiDB-lite"/>
    </source>
</evidence>
<evidence type="ECO:0000256" key="2">
    <source>
        <dbReference type="SAM" id="SignalP"/>
    </source>
</evidence>
<proteinExistence type="predicted"/>
<evidence type="ECO:0000313" key="3">
    <source>
        <dbReference type="Ensembl" id="ENSCUSP00005003056.1"/>
    </source>
</evidence>
<dbReference type="Ensembl" id="ENSCUST00005003217.1">
    <property type="protein sequence ID" value="ENSCUSP00005003056.1"/>
    <property type="gene ID" value="ENSCUSG00005002076.1"/>
</dbReference>
<organism evidence="3 4">
    <name type="scientific">Catharus ustulatus</name>
    <name type="common">Russet-backed thrush</name>
    <name type="synonym">Hylocichla ustulatus</name>
    <dbReference type="NCBI Taxonomy" id="91951"/>
    <lineage>
        <taxon>Eukaryota</taxon>
        <taxon>Metazoa</taxon>
        <taxon>Chordata</taxon>
        <taxon>Craniata</taxon>
        <taxon>Vertebrata</taxon>
        <taxon>Euteleostomi</taxon>
        <taxon>Archelosauria</taxon>
        <taxon>Archosauria</taxon>
        <taxon>Dinosauria</taxon>
        <taxon>Saurischia</taxon>
        <taxon>Theropoda</taxon>
        <taxon>Coelurosauria</taxon>
        <taxon>Aves</taxon>
        <taxon>Neognathae</taxon>
        <taxon>Neoaves</taxon>
        <taxon>Telluraves</taxon>
        <taxon>Australaves</taxon>
        <taxon>Passeriformes</taxon>
        <taxon>Turdidae</taxon>
        <taxon>Catharus</taxon>
    </lineage>
</organism>
<feature type="chain" id="PRO_5034190180" evidence="2">
    <location>
        <begin position="21"/>
        <end position="91"/>
    </location>
</feature>
<dbReference type="AlphaFoldDB" id="A0A8C3XYS6"/>
<feature type="signal peptide" evidence="2">
    <location>
        <begin position="1"/>
        <end position="20"/>
    </location>
</feature>
<dbReference type="Proteomes" id="UP000694563">
    <property type="component" value="Chromosome 2"/>
</dbReference>
<reference evidence="3" key="3">
    <citation type="submission" date="2025-09" db="UniProtKB">
        <authorList>
            <consortium name="Ensembl"/>
        </authorList>
    </citation>
    <scope>IDENTIFICATION</scope>
</reference>
<reference evidence="3" key="1">
    <citation type="submission" date="2020-10" db="EMBL/GenBank/DDBJ databases">
        <title>Catharus ustulatus (Swainson's thrush) genome, bCatUst1, primary haplotype v2.</title>
        <authorList>
            <person name="Delmore K."/>
            <person name="Vafadar M."/>
            <person name="Formenti G."/>
            <person name="Chow W."/>
            <person name="Pelan S."/>
            <person name="Howe K."/>
            <person name="Rhie A."/>
            <person name="Mountcastle J."/>
            <person name="Haase B."/>
            <person name="Fedrigo O."/>
            <person name="Jarvis E.D."/>
        </authorList>
    </citation>
    <scope>NUCLEOTIDE SEQUENCE [LARGE SCALE GENOMIC DNA]</scope>
</reference>
<protein>
    <submittedName>
        <fullName evidence="3">Uncharacterized protein</fullName>
    </submittedName>
</protein>
<sequence>SSPDRLFLLVCICMIRLTSNHTGSKHKQNHRPSDSLSRPQALSPWCNSGHRQQGRCWLPAGQGRCDCSSSLPWRGLELGVLGFSLRHPSGW</sequence>
<name>A0A8C3XYS6_CATUS</name>
<evidence type="ECO:0000313" key="4">
    <source>
        <dbReference type="Proteomes" id="UP000694563"/>
    </source>
</evidence>